<evidence type="ECO:0000256" key="1">
    <source>
        <dbReference type="SAM" id="MobiDB-lite"/>
    </source>
</evidence>
<feature type="compositionally biased region" description="Pro residues" evidence="1">
    <location>
        <begin position="376"/>
        <end position="385"/>
    </location>
</feature>
<feature type="compositionally biased region" description="Low complexity" evidence="1">
    <location>
        <begin position="450"/>
        <end position="459"/>
    </location>
</feature>
<feature type="region of interest" description="Disordered" evidence="1">
    <location>
        <begin position="221"/>
        <end position="281"/>
    </location>
</feature>
<comment type="caution">
    <text evidence="2">The sequence shown here is derived from an EMBL/GenBank/DDBJ whole genome shotgun (WGS) entry which is preliminary data.</text>
</comment>
<feature type="compositionally biased region" description="Basic and acidic residues" evidence="1">
    <location>
        <begin position="221"/>
        <end position="233"/>
    </location>
</feature>
<sequence>MVTHDPDLASWDIDNVRSWCAEAGCEPASEPGTPARRFESLSEEDLIDNARIKWTEEGIKKVRSFCAKHQVSTRNRPSPEQLLELVDQICVLNNVFAFQNAAKKVLSCIDRYVSNKCPALDEEQQQDGTWKCVWYRFSEAWFQPGWNGNTNAPAGGNPWEERPVILRRHKMGEVGLINAAVNVRASHLRALPIAAKSTEKNEERAQKTPAPVTVHVHYHGGEEQTDQSKENKEASPTNVAEESSHRAQTVKPVEKALGTTGAPAVEVPEDEEDPPTILHQKSPLDAVGDVQTMQSVEKAIEKPADDQYEVDQILATYTGPNNQSFMVVKYKDVAAPVVVPVVAQLGQNIKAGKDAGSKLDSGSVKQVKFQHEAAVPVPPRTPSPQPHSFRRREPDAPKRRSQAGDLDYNETSDDGDNDADQSDTSEHGDETTQAKGSEDGDEKADDSDAYAHSDASSASLQKVAESLTKRVNAVVRNGTDTKQKSKQKGKQQQPAVPVPKSWFSSLKQPPAPPPSSFKKHVTSKTEPSPSAGKKKTTAPAFTFTFGQTQAPDADGDFEDFL</sequence>
<dbReference type="OrthoDB" id="3647745at2759"/>
<evidence type="ECO:0000313" key="2">
    <source>
        <dbReference type="EMBL" id="KXS95306.1"/>
    </source>
</evidence>
<gene>
    <name evidence="2" type="ORF">AC578_2193</name>
</gene>
<organism evidence="2 3">
    <name type="scientific">Pseudocercospora eumusae</name>
    <dbReference type="NCBI Taxonomy" id="321146"/>
    <lineage>
        <taxon>Eukaryota</taxon>
        <taxon>Fungi</taxon>
        <taxon>Dikarya</taxon>
        <taxon>Ascomycota</taxon>
        <taxon>Pezizomycotina</taxon>
        <taxon>Dothideomycetes</taxon>
        <taxon>Dothideomycetidae</taxon>
        <taxon>Mycosphaerellales</taxon>
        <taxon>Mycosphaerellaceae</taxon>
        <taxon>Pseudocercospora</taxon>
    </lineage>
</organism>
<dbReference type="Proteomes" id="UP000070133">
    <property type="component" value="Unassembled WGS sequence"/>
</dbReference>
<name>A0A139GYN2_9PEZI</name>
<feature type="compositionally biased region" description="Low complexity" evidence="1">
    <location>
        <begin position="537"/>
        <end position="551"/>
    </location>
</feature>
<proteinExistence type="predicted"/>
<dbReference type="EMBL" id="LFZN01000223">
    <property type="protein sequence ID" value="KXS95306.1"/>
    <property type="molecule type" value="Genomic_DNA"/>
</dbReference>
<feature type="compositionally biased region" description="Basic and acidic residues" evidence="1">
    <location>
        <begin position="424"/>
        <end position="438"/>
    </location>
</feature>
<feature type="region of interest" description="Disordered" evidence="1">
    <location>
        <begin position="352"/>
        <end position="561"/>
    </location>
</feature>
<feature type="compositionally biased region" description="Acidic residues" evidence="1">
    <location>
        <begin position="439"/>
        <end position="448"/>
    </location>
</feature>
<reference evidence="2 3" key="1">
    <citation type="submission" date="2015-07" db="EMBL/GenBank/DDBJ databases">
        <title>Comparative genomics of the Sigatoka disease complex on banana suggests a link between parallel evolutionary changes in Pseudocercospora fijiensis and Pseudocercospora eumusae and increased virulence on the banana host.</title>
        <authorList>
            <person name="Chang T.-C."/>
            <person name="Salvucci A."/>
            <person name="Crous P.W."/>
            <person name="Stergiopoulos I."/>
        </authorList>
    </citation>
    <scope>NUCLEOTIDE SEQUENCE [LARGE SCALE GENOMIC DNA]</scope>
    <source>
        <strain evidence="2 3">CBS 114824</strain>
    </source>
</reference>
<feature type="compositionally biased region" description="Acidic residues" evidence="1">
    <location>
        <begin position="407"/>
        <end position="423"/>
    </location>
</feature>
<protein>
    <submittedName>
        <fullName evidence="2">Uncharacterized protein</fullName>
    </submittedName>
</protein>
<dbReference type="AlphaFoldDB" id="A0A139GYN2"/>
<evidence type="ECO:0000313" key="3">
    <source>
        <dbReference type="Proteomes" id="UP000070133"/>
    </source>
</evidence>
<dbReference type="STRING" id="321146.A0A139GYN2"/>
<accession>A0A139GYN2</accession>
<keyword evidence="3" id="KW-1185">Reference proteome</keyword>